<proteinExistence type="inferred from homology"/>
<keyword evidence="3" id="KW-0378">Hydrolase</keyword>
<dbReference type="Pfam" id="PF00232">
    <property type="entry name" value="Glyco_hydro_1"/>
    <property type="match status" value="2"/>
</dbReference>
<keyword evidence="4" id="KW-0325">Glycoprotein</keyword>
<dbReference type="Gene3D" id="3.20.20.80">
    <property type="entry name" value="Glycosidases"/>
    <property type="match status" value="2"/>
</dbReference>
<evidence type="ECO:0000256" key="1">
    <source>
        <dbReference type="ARBA" id="ARBA00010838"/>
    </source>
</evidence>
<keyword evidence="7" id="KW-0732">Signal</keyword>
<sequence length="668" mass="75736">MKNLLWLVCLYGVCLCECWSSGVNGHEGFMLLAGPLNSNIEVNDAFECSHPIPPGSRLYFEHLQSRGVTHFKVPLSWAQLLPTGLPSQPHQAVVTCYQTLLRQLLESGLQPLVVLHGSTVPEALRSRFGGWESRELVDMFQQYAEFAFQEFGELAESWLTLSDLGSAMRDWAPAAAPQPLQNILQLHMNIYKIYHQQFPEEVLNNNEPNIVGCDMMDILGKLDMQDTETSIAEYTESRSSYHSVWHKFEAQTTRDLFLKESFPADFQWATSSESFKVEGSWSEGGKGETVWDRFGHGGLAFENQTADLACDSFHKVDYDVYLLRGLHVNTYQFSISWARLFPSGHRDTQSERGALYYDRLIDALIESGIQPVVTLYHWDLPQALQEHGGWTNTSIVEAFKDYADFCFSRFGDRVKTWNTFSSPWVVSHAGYGTGEHPPGVKDYVVASYQATHNILKSHAEAWHVYNDKYRMKQGGKVGIALNSDWAEPLDPSRPEDIVAADRYLQFMLGWFAHPIFVDGDYPEKLKTQIEEKKRLCPSSEPARLPVFTPEDRKRIHGTADFFGLNHYTSRLVNNRDGGCTAGPQGVGDFQTHVDPSWSPTASDWIYSTPWGLRRLLNYISTEYLNVNKVPIYITGNGMPTGYSGDTLNDTSRIEYMRSYINEALKGML</sequence>
<dbReference type="FunFam" id="3.20.20.80:FF:000013">
    <property type="entry name" value="lactase-phlorizin hydrolase"/>
    <property type="match status" value="1"/>
</dbReference>
<dbReference type="PANTHER" id="PTHR10353">
    <property type="entry name" value="GLYCOSYL HYDROLASE"/>
    <property type="match status" value="1"/>
</dbReference>
<comment type="caution">
    <text evidence="8">The sequence shown here is derived from an EMBL/GenBank/DDBJ whole genome shotgun (WGS) entry which is preliminary data.</text>
</comment>
<accession>A0A9N7YAQ4</accession>
<dbReference type="PANTHER" id="PTHR10353:SF36">
    <property type="entry name" value="LP05116P"/>
    <property type="match status" value="1"/>
</dbReference>
<comment type="similarity">
    <text evidence="1 6">Belongs to the glycosyl hydrolase 1 family.</text>
</comment>
<dbReference type="SUPFAM" id="SSF51445">
    <property type="entry name" value="(Trans)glycosidases"/>
    <property type="match status" value="2"/>
</dbReference>
<dbReference type="PRINTS" id="PR00131">
    <property type="entry name" value="GLHYDRLASE1"/>
</dbReference>
<evidence type="ECO:0000256" key="2">
    <source>
        <dbReference type="ARBA" id="ARBA00011738"/>
    </source>
</evidence>
<evidence type="ECO:0000256" key="3">
    <source>
        <dbReference type="ARBA" id="ARBA00022801"/>
    </source>
</evidence>
<comment type="subunit">
    <text evidence="2">Homodimer.</text>
</comment>
<dbReference type="EMBL" id="CADEAL010000369">
    <property type="protein sequence ID" value="CAB1419162.1"/>
    <property type="molecule type" value="Genomic_DNA"/>
</dbReference>
<reference evidence="8" key="1">
    <citation type="submission" date="2020-03" db="EMBL/GenBank/DDBJ databases">
        <authorList>
            <person name="Weist P."/>
        </authorList>
    </citation>
    <scope>NUCLEOTIDE SEQUENCE</scope>
</reference>
<feature type="signal peptide" evidence="7">
    <location>
        <begin position="1"/>
        <end position="16"/>
    </location>
</feature>
<organism evidence="8 9">
    <name type="scientific">Pleuronectes platessa</name>
    <name type="common">European plaice</name>
    <dbReference type="NCBI Taxonomy" id="8262"/>
    <lineage>
        <taxon>Eukaryota</taxon>
        <taxon>Metazoa</taxon>
        <taxon>Chordata</taxon>
        <taxon>Craniata</taxon>
        <taxon>Vertebrata</taxon>
        <taxon>Euteleostomi</taxon>
        <taxon>Actinopterygii</taxon>
        <taxon>Neopterygii</taxon>
        <taxon>Teleostei</taxon>
        <taxon>Neoteleostei</taxon>
        <taxon>Acanthomorphata</taxon>
        <taxon>Carangaria</taxon>
        <taxon>Pleuronectiformes</taxon>
        <taxon>Pleuronectoidei</taxon>
        <taxon>Pleuronectidae</taxon>
        <taxon>Pleuronectes</taxon>
    </lineage>
</organism>
<protein>
    <submittedName>
        <fullName evidence="8">Uncharacterized protein</fullName>
    </submittedName>
</protein>
<keyword evidence="9" id="KW-1185">Reference proteome</keyword>
<feature type="chain" id="PRO_5040204064" evidence="7">
    <location>
        <begin position="17"/>
        <end position="668"/>
    </location>
</feature>
<evidence type="ECO:0000256" key="4">
    <source>
        <dbReference type="ARBA" id="ARBA00023180"/>
    </source>
</evidence>
<dbReference type="AlphaFoldDB" id="A0A9N7YAQ4"/>
<gene>
    <name evidence="8" type="ORF">PLEPLA_LOCUS6990</name>
</gene>
<name>A0A9N7YAQ4_PLEPL</name>
<dbReference type="GO" id="GO:0005975">
    <property type="term" value="P:carbohydrate metabolic process"/>
    <property type="evidence" value="ECO:0007669"/>
    <property type="project" value="InterPro"/>
</dbReference>
<keyword evidence="5" id="KW-0326">Glycosidase</keyword>
<evidence type="ECO:0000313" key="8">
    <source>
        <dbReference type="EMBL" id="CAB1419162.1"/>
    </source>
</evidence>
<evidence type="ECO:0000256" key="6">
    <source>
        <dbReference type="RuleBase" id="RU003690"/>
    </source>
</evidence>
<dbReference type="GO" id="GO:0004553">
    <property type="term" value="F:hydrolase activity, hydrolyzing O-glycosyl compounds"/>
    <property type="evidence" value="ECO:0007669"/>
    <property type="project" value="InterPro"/>
</dbReference>
<dbReference type="InterPro" id="IPR017853">
    <property type="entry name" value="GH"/>
</dbReference>
<evidence type="ECO:0000313" key="9">
    <source>
        <dbReference type="Proteomes" id="UP001153269"/>
    </source>
</evidence>
<dbReference type="InterPro" id="IPR001360">
    <property type="entry name" value="Glyco_hydro_1"/>
</dbReference>
<evidence type="ECO:0000256" key="7">
    <source>
        <dbReference type="SAM" id="SignalP"/>
    </source>
</evidence>
<evidence type="ECO:0000256" key="5">
    <source>
        <dbReference type="ARBA" id="ARBA00023295"/>
    </source>
</evidence>
<dbReference type="Proteomes" id="UP001153269">
    <property type="component" value="Unassembled WGS sequence"/>
</dbReference>